<evidence type="ECO:0000259" key="1">
    <source>
        <dbReference type="Pfam" id="PF13474"/>
    </source>
</evidence>
<gene>
    <name evidence="2" type="ORF">HUO14_10510</name>
</gene>
<evidence type="ECO:0000313" key="3">
    <source>
        <dbReference type="Proteomes" id="UP000652427"/>
    </source>
</evidence>
<proteinExistence type="predicted"/>
<evidence type="ECO:0000313" key="2">
    <source>
        <dbReference type="EMBL" id="NVD28333.1"/>
    </source>
</evidence>
<dbReference type="RefSeq" id="WP_100093783.1">
    <property type="nucleotide sequence ID" value="NZ_JABWMH010000003.1"/>
</dbReference>
<dbReference type="Pfam" id="PF13474">
    <property type="entry name" value="SnoaL_3"/>
    <property type="match status" value="1"/>
</dbReference>
<sequence>MEYIGLALILTLSTISYQAVAHDKDAESASMMGTPESTLEAYRSGIESLDDTNMPRLFTDDALVFENGKAEGSFSNYLAHHLSPELKEFESFTFNNETIDISVIGETAIAWETYTYTIVLKDGRIIERQGVATAVLVKRDESWKIAQYHSSSRTPKK</sequence>
<dbReference type="Gene3D" id="3.10.450.50">
    <property type="match status" value="1"/>
</dbReference>
<dbReference type="EMBL" id="JABWMH010000003">
    <property type="protein sequence ID" value="NVD28333.1"/>
    <property type="molecule type" value="Genomic_DNA"/>
</dbReference>
<dbReference type="InterPro" id="IPR037401">
    <property type="entry name" value="SnoaL-like"/>
</dbReference>
<reference evidence="2 3" key="1">
    <citation type="submission" date="2020-06" db="EMBL/GenBank/DDBJ databases">
        <authorList>
            <person name="Kim S.-J."/>
            <person name="Park S.-J."/>
        </authorList>
    </citation>
    <scope>NUCLEOTIDE SEQUENCE [LARGE SCALE GENOMIC DNA]</scope>
    <source>
        <strain evidence="2 3">SW-151</strain>
    </source>
</reference>
<dbReference type="InterPro" id="IPR032710">
    <property type="entry name" value="NTF2-like_dom_sf"/>
</dbReference>
<feature type="domain" description="SnoaL-like" evidence="1">
    <location>
        <begin position="37"/>
        <end position="152"/>
    </location>
</feature>
<organism evidence="2 3">
    <name type="scientific">Parasphingorhabdus flavimaris</name>
    <dbReference type="NCBI Taxonomy" id="266812"/>
    <lineage>
        <taxon>Bacteria</taxon>
        <taxon>Pseudomonadati</taxon>
        <taxon>Pseudomonadota</taxon>
        <taxon>Alphaproteobacteria</taxon>
        <taxon>Sphingomonadales</taxon>
        <taxon>Sphingomonadaceae</taxon>
        <taxon>Parasphingorhabdus</taxon>
    </lineage>
</organism>
<name>A0ABX2N3Z8_9SPHN</name>
<dbReference type="SUPFAM" id="SSF54427">
    <property type="entry name" value="NTF2-like"/>
    <property type="match status" value="1"/>
</dbReference>
<comment type="caution">
    <text evidence="2">The sequence shown here is derived from an EMBL/GenBank/DDBJ whole genome shotgun (WGS) entry which is preliminary data.</text>
</comment>
<protein>
    <submittedName>
        <fullName evidence="2">Nuclear transport factor 2 family protein</fullName>
    </submittedName>
</protein>
<dbReference type="Proteomes" id="UP000652427">
    <property type="component" value="Unassembled WGS sequence"/>
</dbReference>
<accession>A0ABX2N3Z8</accession>
<keyword evidence="3" id="KW-1185">Reference proteome</keyword>